<evidence type="ECO:0000313" key="4">
    <source>
        <dbReference type="Proteomes" id="UP001596958"/>
    </source>
</evidence>
<keyword evidence="2" id="KW-0808">Transferase</keyword>
<evidence type="ECO:0000313" key="3">
    <source>
        <dbReference type="EMBL" id="MFD0751771.1"/>
    </source>
</evidence>
<accession>A0ABW2Z4S6</accession>
<dbReference type="InterPro" id="IPR051159">
    <property type="entry name" value="Hexapeptide_acetyltransf"/>
</dbReference>
<dbReference type="InterPro" id="IPR011004">
    <property type="entry name" value="Trimer_LpxA-like_sf"/>
</dbReference>
<dbReference type="PANTHER" id="PTHR23416">
    <property type="entry name" value="SIALIC ACID SYNTHASE-RELATED"/>
    <property type="match status" value="1"/>
</dbReference>
<name>A0ABW2Z4S6_9SPHI</name>
<dbReference type="Gene3D" id="2.160.10.10">
    <property type="entry name" value="Hexapeptide repeat proteins"/>
    <property type="match status" value="1"/>
</dbReference>
<comment type="similarity">
    <text evidence="1">Belongs to the transferase hexapeptide repeat family.</text>
</comment>
<dbReference type="RefSeq" id="WP_377102065.1">
    <property type="nucleotide sequence ID" value="NZ_JBHTHU010000021.1"/>
</dbReference>
<dbReference type="Proteomes" id="UP001596958">
    <property type="component" value="Unassembled WGS sequence"/>
</dbReference>
<reference evidence="4" key="1">
    <citation type="journal article" date="2019" name="Int. J. Syst. Evol. Microbiol.">
        <title>The Global Catalogue of Microorganisms (GCM) 10K type strain sequencing project: providing services to taxonomists for standard genome sequencing and annotation.</title>
        <authorList>
            <consortium name="The Broad Institute Genomics Platform"/>
            <consortium name="The Broad Institute Genome Sequencing Center for Infectious Disease"/>
            <person name="Wu L."/>
            <person name="Ma J."/>
        </authorList>
    </citation>
    <scope>NUCLEOTIDE SEQUENCE [LARGE SCALE GENOMIC DNA]</scope>
    <source>
        <strain evidence="4">CCUG 63418</strain>
    </source>
</reference>
<dbReference type="EMBL" id="JBHTHU010000021">
    <property type="protein sequence ID" value="MFD0751771.1"/>
    <property type="molecule type" value="Genomic_DNA"/>
</dbReference>
<dbReference type="SUPFAM" id="SSF51161">
    <property type="entry name" value="Trimeric LpxA-like enzymes"/>
    <property type="match status" value="1"/>
</dbReference>
<gene>
    <name evidence="3" type="ORF">ACFQZS_16585</name>
</gene>
<evidence type="ECO:0000256" key="1">
    <source>
        <dbReference type="ARBA" id="ARBA00007274"/>
    </source>
</evidence>
<protein>
    <submittedName>
        <fullName evidence="3">Colanic acid biosynthesis acetyltransferase</fullName>
    </submittedName>
</protein>
<keyword evidence="4" id="KW-1185">Reference proteome</keyword>
<proteinExistence type="inferred from homology"/>
<sequence length="189" mass="21318">MIFSHDPNAEDAYKRPSFPVSDKIRRFVWMMTWFLLCRFTPAPMHRWRSMILRLFGAKIGEGNYIYPNCNIWAPWLLETEEVVTIGGGVEIYNPGGVKLGHHTILSQDAFLCGATHNYQTIDFTYIKKQIVMEPYVWICARAVVLPGVHCYEGSVLGAASVTGKDMAAWTVYAGNPAVEVKKRNIVTSA</sequence>
<comment type="caution">
    <text evidence="3">The sequence shown here is derived from an EMBL/GenBank/DDBJ whole genome shotgun (WGS) entry which is preliminary data.</text>
</comment>
<dbReference type="PANTHER" id="PTHR23416:SF23">
    <property type="entry name" value="ACETYLTRANSFERASE C18B11.09C-RELATED"/>
    <property type="match status" value="1"/>
</dbReference>
<organism evidence="3 4">
    <name type="scientific">Mucilaginibacter calamicampi</name>
    <dbReference type="NCBI Taxonomy" id="1302352"/>
    <lineage>
        <taxon>Bacteria</taxon>
        <taxon>Pseudomonadati</taxon>
        <taxon>Bacteroidota</taxon>
        <taxon>Sphingobacteriia</taxon>
        <taxon>Sphingobacteriales</taxon>
        <taxon>Sphingobacteriaceae</taxon>
        <taxon>Mucilaginibacter</taxon>
    </lineage>
</organism>
<evidence type="ECO:0000256" key="2">
    <source>
        <dbReference type="ARBA" id="ARBA00022679"/>
    </source>
</evidence>